<name>A0A2H0A4J4_9BACT</name>
<feature type="domain" description="JAB1/MPN/MOV34 metalloenzyme" evidence="2">
    <location>
        <begin position="73"/>
        <end position="177"/>
    </location>
</feature>
<dbReference type="SUPFAM" id="SSF102712">
    <property type="entry name" value="JAB1/MPN domain"/>
    <property type="match status" value="1"/>
</dbReference>
<dbReference type="Gene3D" id="3.40.140.10">
    <property type="entry name" value="Cytidine Deaminase, domain 2"/>
    <property type="match status" value="1"/>
</dbReference>
<accession>A0A2H0A4J4</accession>
<gene>
    <name evidence="3" type="ORF">COX18_07165</name>
</gene>
<evidence type="ECO:0000313" key="3">
    <source>
        <dbReference type="EMBL" id="PIP40311.1"/>
    </source>
</evidence>
<organism evidence="3 4">
    <name type="scientific">Candidatus Desantisbacteria bacterium CG23_combo_of_CG06-09_8_20_14_all_40_23</name>
    <dbReference type="NCBI Taxonomy" id="1974550"/>
    <lineage>
        <taxon>Bacteria</taxon>
        <taxon>Candidatus Desantisiibacteriota</taxon>
    </lineage>
</organism>
<keyword evidence="1" id="KW-0812">Transmembrane</keyword>
<dbReference type="Pfam" id="PF01398">
    <property type="entry name" value="JAB"/>
    <property type="match status" value="1"/>
</dbReference>
<keyword evidence="1" id="KW-1133">Transmembrane helix</keyword>
<sequence length="277" mass="31861">MRLNFRRGAIHNASTYKETTAMSIPEKDGIELIQLRGETIAAKPENGIMPIHDSNCVVRLQVDDSRANLKIFMAVNVFEEILEYSKQDISKELGGVLIGEYSRENKAEFIKISDFLPAKHTENDGAHIKFTPEAWSTIDVELKAKRFWNKRIVGWHHTHPGWGVFLSEDDMFIQRNFFDLSWQIALVIDPIKNKQQIFVWNEENIVKTKEFYFYASKDNAQETKSIYATEGIKEVAEKVNNENRDTALSANSLNKLWLTGIAGFFAGVSLVWMIWKI</sequence>
<evidence type="ECO:0000256" key="1">
    <source>
        <dbReference type="SAM" id="Phobius"/>
    </source>
</evidence>
<comment type="caution">
    <text evidence="3">The sequence shown here is derived from an EMBL/GenBank/DDBJ whole genome shotgun (WGS) entry which is preliminary data.</text>
</comment>
<feature type="transmembrane region" description="Helical" evidence="1">
    <location>
        <begin position="256"/>
        <end position="275"/>
    </location>
</feature>
<protein>
    <recommendedName>
        <fullName evidence="2">JAB1/MPN/MOV34 metalloenzyme domain-containing protein</fullName>
    </recommendedName>
</protein>
<proteinExistence type="predicted"/>
<dbReference type="AlphaFoldDB" id="A0A2H0A4J4"/>
<evidence type="ECO:0000313" key="4">
    <source>
        <dbReference type="Proteomes" id="UP000231067"/>
    </source>
</evidence>
<dbReference type="EMBL" id="PCSH01000128">
    <property type="protein sequence ID" value="PIP40311.1"/>
    <property type="molecule type" value="Genomic_DNA"/>
</dbReference>
<evidence type="ECO:0000259" key="2">
    <source>
        <dbReference type="Pfam" id="PF01398"/>
    </source>
</evidence>
<reference evidence="3 4" key="1">
    <citation type="submission" date="2017-09" db="EMBL/GenBank/DDBJ databases">
        <title>Depth-based differentiation of microbial function through sediment-hosted aquifers and enrichment of novel symbionts in the deep terrestrial subsurface.</title>
        <authorList>
            <person name="Probst A.J."/>
            <person name="Ladd B."/>
            <person name="Jarett J.K."/>
            <person name="Geller-Mcgrath D.E."/>
            <person name="Sieber C.M."/>
            <person name="Emerson J.B."/>
            <person name="Anantharaman K."/>
            <person name="Thomas B.C."/>
            <person name="Malmstrom R."/>
            <person name="Stieglmeier M."/>
            <person name="Klingl A."/>
            <person name="Woyke T."/>
            <person name="Ryan C.M."/>
            <person name="Banfield J.F."/>
        </authorList>
    </citation>
    <scope>NUCLEOTIDE SEQUENCE [LARGE SCALE GENOMIC DNA]</scope>
    <source>
        <strain evidence="3">CG23_combo_of_CG06-09_8_20_14_all_40_23</strain>
    </source>
</reference>
<keyword evidence="1" id="KW-0472">Membrane</keyword>
<dbReference type="InterPro" id="IPR000555">
    <property type="entry name" value="JAMM/MPN+_dom"/>
</dbReference>
<dbReference type="GO" id="GO:0008237">
    <property type="term" value="F:metallopeptidase activity"/>
    <property type="evidence" value="ECO:0007669"/>
    <property type="project" value="InterPro"/>
</dbReference>
<dbReference type="Proteomes" id="UP000231067">
    <property type="component" value="Unassembled WGS sequence"/>
</dbReference>